<evidence type="ECO:0000313" key="5">
    <source>
        <dbReference type="Proteomes" id="UP000026961"/>
    </source>
</evidence>
<reference evidence="4" key="1">
    <citation type="submission" date="2015-04" db="UniProtKB">
        <authorList>
            <consortium name="EnsemblPlants"/>
        </authorList>
    </citation>
    <scope>IDENTIFICATION</scope>
</reference>
<feature type="region of interest" description="Disordered" evidence="2">
    <location>
        <begin position="454"/>
        <end position="480"/>
    </location>
</feature>
<feature type="compositionally biased region" description="Acidic residues" evidence="2">
    <location>
        <begin position="272"/>
        <end position="295"/>
    </location>
</feature>
<dbReference type="Gramene" id="OGLUM03G11010.4">
    <property type="protein sequence ID" value="OGLUM03G11010.4"/>
    <property type="gene ID" value="OGLUM03G11010"/>
</dbReference>
<feature type="region of interest" description="Disordered" evidence="2">
    <location>
        <begin position="43"/>
        <end position="68"/>
    </location>
</feature>
<evidence type="ECO:0000256" key="1">
    <source>
        <dbReference type="SAM" id="Coils"/>
    </source>
</evidence>
<dbReference type="Proteomes" id="UP000026961">
    <property type="component" value="Chromosome 3"/>
</dbReference>
<reference evidence="4" key="2">
    <citation type="submission" date="2018-05" db="EMBL/GenBank/DDBJ databases">
        <title>OgluRS3 (Oryza glumaepatula Reference Sequence Version 3).</title>
        <authorList>
            <person name="Zhang J."/>
            <person name="Kudrna D."/>
            <person name="Lee S."/>
            <person name="Talag J."/>
            <person name="Welchert J."/>
            <person name="Wing R.A."/>
        </authorList>
    </citation>
    <scope>NUCLEOTIDE SEQUENCE [LARGE SCALE GENOMIC DNA]</scope>
</reference>
<dbReference type="PANTHER" id="PTHR46265:SF16">
    <property type="entry name" value="OS03G0256800 PROTEIN"/>
    <property type="match status" value="1"/>
</dbReference>
<evidence type="ECO:0000259" key="3">
    <source>
        <dbReference type="PROSITE" id="PS50003"/>
    </source>
</evidence>
<sequence length="561" mass="61506">MASRVLPHLEKTMSASEFRIPYQQVSSSQTTENAGQFKICRCGEGDPNTNTSETGDKSPTSCPNCQNAPPRGNEPIVTLGGIDLNNSGSVVVKEDKKLLTVLFPDGRDGRTFTLKAETTEELNEWRSALENALAQAPVVANTVGQNPIFSTDIAEPAEAPAEQSDNKSIIGRPAEFALVDADGSPAFLEKALKFIEDYGVKVEGILRQSADVEEVKRRVRDYEKGKNEFSPEEDAHVIGDCIKDLEDGSYSSDAYTESEDGDFDKEYSTDNDGPEEDDSYDSGEDNIEEDMDDDTEHSSGGTRAKFMEKSSSSRNKSKKTLWGRTSARKDLSAEEIDYCSDDETLIEKLENSKTDLQSKITKEVENLRDQLQKERNLRVSLESGLMNLRRGQASFPSTIDNKTKADLEEVATAEADILNLKQKGSDLRGQLNNQVQMSSASLCDSCNKRLLNTDKLTEGEQSTTSSNVGPNSISDMVSATHMDSGAPSALAKLTNRLNFLKERRAILAKLRFGSPARASSSSSEERLHMRSENFNMASLSGYGTLHCLVSNVSNAHMMDAT</sequence>
<keyword evidence="5" id="KW-1185">Reference proteome</keyword>
<feature type="region of interest" description="Disordered" evidence="2">
    <location>
        <begin position="248"/>
        <end position="324"/>
    </location>
</feature>
<name>A0A0D9Z4V9_9ORYZ</name>
<dbReference type="Pfam" id="PF14389">
    <property type="entry name" value="Lzipper-MIP1"/>
    <property type="match status" value="1"/>
</dbReference>
<evidence type="ECO:0000313" key="4">
    <source>
        <dbReference type="EnsemblPlants" id="OGLUM03G11010.4"/>
    </source>
</evidence>
<accession>A0A0D9Z4V9</accession>
<dbReference type="CDD" id="cd00821">
    <property type="entry name" value="PH"/>
    <property type="match status" value="1"/>
</dbReference>
<feature type="coiled-coil region" evidence="1">
    <location>
        <begin position="346"/>
        <end position="384"/>
    </location>
</feature>
<evidence type="ECO:0000256" key="2">
    <source>
        <dbReference type="SAM" id="MobiDB-lite"/>
    </source>
</evidence>
<dbReference type="PROSITE" id="PS50003">
    <property type="entry name" value="PH_DOMAIN"/>
    <property type="match status" value="1"/>
</dbReference>
<dbReference type="Gene3D" id="1.10.555.10">
    <property type="entry name" value="Rho GTPase activation protein"/>
    <property type="match status" value="1"/>
</dbReference>
<dbReference type="InterPro" id="IPR000198">
    <property type="entry name" value="RhoGAP_dom"/>
</dbReference>
<protein>
    <recommendedName>
        <fullName evidence="3">PH domain-containing protein</fullName>
    </recommendedName>
</protein>
<dbReference type="Pfam" id="PF00620">
    <property type="entry name" value="RhoGAP"/>
    <property type="match status" value="1"/>
</dbReference>
<dbReference type="AlphaFoldDB" id="A0A0D9Z4V9"/>
<dbReference type="EnsemblPlants" id="OGLUM03G11010.4">
    <property type="protein sequence ID" value="OGLUM03G11010.4"/>
    <property type="gene ID" value="OGLUM03G11010"/>
</dbReference>
<feature type="compositionally biased region" description="Polar residues" evidence="2">
    <location>
        <begin position="459"/>
        <end position="477"/>
    </location>
</feature>
<dbReference type="InterPro" id="IPR008936">
    <property type="entry name" value="Rho_GTPase_activation_prot"/>
</dbReference>
<keyword evidence="1" id="KW-0175">Coiled coil</keyword>
<dbReference type="GO" id="GO:0007165">
    <property type="term" value="P:signal transduction"/>
    <property type="evidence" value="ECO:0007669"/>
    <property type="project" value="InterPro"/>
</dbReference>
<dbReference type="SUPFAM" id="SSF50729">
    <property type="entry name" value="PH domain-like"/>
    <property type="match status" value="1"/>
</dbReference>
<proteinExistence type="predicted"/>
<organism evidence="4">
    <name type="scientific">Oryza glumipatula</name>
    <dbReference type="NCBI Taxonomy" id="40148"/>
    <lineage>
        <taxon>Eukaryota</taxon>
        <taxon>Viridiplantae</taxon>
        <taxon>Streptophyta</taxon>
        <taxon>Embryophyta</taxon>
        <taxon>Tracheophyta</taxon>
        <taxon>Spermatophyta</taxon>
        <taxon>Magnoliopsida</taxon>
        <taxon>Liliopsida</taxon>
        <taxon>Poales</taxon>
        <taxon>Poaceae</taxon>
        <taxon>BOP clade</taxon>
        <taxon>Oryzoideae</taxon>
        <taxon>Oryzeae</taxon>
        <taxon>Oryzinae</taxon>
        <taxon>Oryza</taxon>
    </lineage>
</organism>
<dbReference type="InterPro" id="IPR052799">
    <property type="entry name" value="Rho_GAP_Regulators"/>
</dbReference>
<feature type="compositionally biased region" description="Polar residues" evidence="2">
    <location>
        <begin position="47"/>
        <end position="67"/>
    </location>
</feature>
<feature type="domain" description="PH" evidence="3">
    <location>
        <begin position="99"/>
        <end position="134"/>
    </location>
</feature>
<dbReference type="InterPro" id="IPR001849">
    <property type="entry name" value="PH_domain"/>
</dbReference>
<dbReference type="InterPro" id="IPR025757">
    <property type="entry name" value="MIP1_Leuzipper"/>
</dbReference>
<dbReference type="SUPFAM" id="SSF48350">
    <property type="entry name" value="GTPase activation domain, GAP"/>
    <property type="match status" value="1"/>
</dbReference>
<dbReference type="PANTHER" id="PTHR46265">
    <property type="entry name" value="RHO GTPASE-ACTIVATING PROTEIN 7"/>
    <property type="match status" value="1"/>
</dbReference>